<evidence type="ECO:0000256" key="8">
    <source>
        <dbReference type="ARBA" id="ARBA00023224"/>
    </source>
</evidence>
<organism evidence="11 12">
    <name type="scientific">Adineta ricciae</name>
    <name type="common">Rotifer</name>
    <dbReference type="NCBI Taxonomy" id="249248"/>
    <lineage>
        <taxon>Eukaryota</taxon>
        <taxon>Metazoa</taxon>
        <taxon>Spiralia</taxon>
        <taxon>Gnathifera</taxon>
        <taxon>Rotifera</taxon>
        <taxon>Eurotatoria</taxon>
        <taxon>Bdelloidea</taxon>
        <taxon>Adinetida</taxon>
        <taxon>Adinetidae</taxon>
        <taxon>Adineta</taxon>
    </lineage>
</organism>
<evidence type="ECO:0000256" key="3">
    <source>
        <dbReference type="ARBA" id="ARBA00022692"/>
    </source>
</evidence>
<dbReference type="PANTHER" id="PTHR24230">
    <property type="entry name" value="G-PROTEIN COUPLED RECEPTOR"/>
    <property type="match status" value="1"/>
</dbReference>
<sequence length="353" mass="40493">MASSLVSTFAFAQTILIQYVETTLFVFGTIGSILNILLFSQQKFRSNSCSICKSAHFLFILINFLSISKDFLASSIATLILLFPGVIPQIYALTNTPNPIFNQGFCRARGYLTQMSAMLCRWLLTIACIDRCLLTSTNPRLRHLATVPIARKIVLLLFMMWLLIPIHILIFTDVRRIGYISCMMSTNASAIYHTVYTILVGGILPPLIMVICTKVLWKSLQAKRQRQELTQIRQKKREVRDAQILAMLVLQVFIFILFTLPYMMFNLYLAFTRSVMNKSADRLAIEAFLQLFTEITVFVHPSVTFYSNTLVSQTFRNELFILIWKILTCGHDQRFHHRRRIYPSASVIAGTCR</sequence>
<dbReference type="CDD" id="cd00637">
    <property type="entry name" value="7tm_classA_rhodopsin-like"/>
    <property type="match status" value="1"/>
</dbReference>
<keyword evidence="7" id="KW-0675">Receptor</keyword>
<dbReference type="AlphaFoldDB" id="A0A815Z462"/>
<keyword evidence="2" id="KW-1003">Cell membrane</keyword>
<evidence type="ECO:0000256" key="5">
    <source>
        <dbReference type="ARBA" id="ARBA00023040"/>
    </source>
</evidence>
<feature type="transmembrane region" description="Helical" evidence="9">
    <location>
        <begin position="71"/>
        <end position="91"/>
    </location>
</feature>
<evidence type="ECO:0000256" key="6">
    <source>
        <dbReference type="ARBA" id="ARBA00023136"/>
    </source>
</evidence>
<evidence type="ECO:0000256" key="9">
    <source>
        <dbReference type="SAM" id="Phobius"/>
    </source>
</evidence>
<name>A0A815Z462_ADIRI</name>
<dbReference type="GO" id="GO:0005886">
    <property type="term" value="C:plasma membrane"/>
    <property type="evidence" value="ECO:0007669"/>
    <property type="project" value="UniProtKB-SubCell"/>
</dbReference>
<protein>
    <recommendedName>
        <fullName evidence="10">G-protein coupled receptors family 1 profile domain-containing protein</fullName>
    </recommendedName>
</protein>
<dbReference type="GO" id="GO:0008528">
    <property type="term" value="F:G protein-coupled peptide receptor activity"/>
    <property type="evidence" value="ECO:0007669"/>
    <property type="project" value="TreeGrafter"/>
</dbReference>
<gene>
    <name evidence="11" type="ORF">XAT740_LOCUS45174</name>
</gene>
<evidence type="ECO:0000256" key="2">
    <source>
        <dbReference type="ARBA" id="ARBA00022475"/>
    </source>
</evidence>
<comment type="caution">
    <text evidence="11">The sequence shown here is derived from an EMBL/GenBank/DDBJ whole genome shotgun (WGS) entry which is preliminary data.</text>
</comment>
<feature type="transmembrane region" description="Helical" evidence="9">
    <location>
        <begin position="15"/>
        <end position="38"/>
    </location>
</feature>
<dbReference type="InterPro" id="IPR017452">
    <property type="entry name" value="GPCR_Rhodpsn_7TM"/>
</dbReference>
<feature type="transmembrane region" description="Helical" evidence="9">
    <location>
        <begin position="153"/>
        <end position="171"/>
    </location>
</feature>
<keyword evidence="8" id="KW-0807">Transducer</keyword>
<keyword evidence="6 9" id="KW-0472">Membrane</keyword>
<evidence type="ECO:0000256" key="7">
    <source>
        <dbReference type="ARBA" id="ARBA00023170"/>
    </source>
</evidence>
<dbReference type="GO" id="GO:0007218">
    <property type="term" value="P:neuropeptide signaling pathway"/>
    <property type="evidence" value="ECO:0007669"/>
    <property type="project" value="TreeGrafter"/>
</dbReference>
<dbReference type="Proteomes" id="UP000663828">
    <property type="component" value="Unassembled WGS sequence"/>
</dbReference>
<feature type="domain" description="G-protein coupled receptors family 1 profile" evidence="10">
    <location>
        <begin position="31"/>
        <end position="304"/>
    </location>
</feature>
<evidence type="ECO:0000256" key="1">
    <source>
        <dbReference type="ARBA" id="ARBA00004651"/>
    </source>
</evidence>
<keyword evidence="4 9" id="KW-1133">Transmembrane helix</keyword>
<dbReference type="Gene3D" id="1.20.1070.10">
    <property type="entry name" value="Rhodopsin 7-helix transmembrane proteins"/>
    <property type="match status" value="1"/>
</dbReference>
<comment type="subcellular location">
    <subcellularLocation>
        <location evidence="1">Cell membrane</location>
        <topology evidence="1">Multi-pass membrane protein</topology>
    </subcellularLocation>
</comment>
<dbReference type="SUPFAM" id="SSF81321">
    <property type="entry name" value="Family A G protein-coupled receptor-like"/>
    <property type="match status" value="1"/>
</dbReference>
<dbReference type="PROSITE" id="PS50262">
    <property type="entry name" value="G_PROTEIN_RECEP_F1_2"/>
    <property type="match status" value="1"/>
</dbReference>
<dbReference type="InterPro" id="IPR000276">
    <property type="entry name" value="GPCR_Rhodpsn"/>
</dbReference>
<proteinExistence type="predicted"/>
<feature type="transmembrane region" description="Helical" evidence="9">
    <location>
        <begin position="244"/>
        <end position="269"/>
    </location>
</feature>
<evidence type="ECO:0000313" key="12">
    <source>
        <dbReference type="Proteomes" id="UP000663828"/>
    </source>
</evidence>
<keyword evidence="3 9" id="KW-0812">Transmembrane</keyword>
<accession>A0A815Z462</accession>
<reference evidence="11" key="1">
    <citation type="submission" date="2021-02" db="EMBL/GenBank/DDBJ databases">
        <authorList>
            <person name="Nowell W R."/>
        </authorList>
    </citation>
    <scope>NUCLEOTIDE SEQUENCE</scope>
</reference>
<feature type="transmembrane region" description="Helical" evidence="9">
    <location>
        <begin position="191"/>
        <end position="217"/>
    </location>
</feature>
<evidence type="ECO:0000256" key="4">
    <source>
        <dbReference type="ARBA" id="ARBA00022989"/>
    </source>
</evidence>
<dbReference type="Pfam" id="PF00001">
    <property type="entry name" value="7tm_1"/>
    <property type="match status" value="1"/>
</dbReference>
<dbReference type="PANTHER" id="PTHR24230:SF75">
    <property type="entry name" value="RELAXIN FAMILY PEPTIDE RECEPTOR 3"/>
    <property type="match status" value="1"/>
</dbReference>
<evidence type="ECO:0000259" key="10">
    <source>
        <dbReference type="PROSITE" id="PS50262"/>
    </source>
</evidence>
<keyword evidence="12" id="KW-1185">Reference proteome</keyword>
<evidence type="ECO:0000313" key="11">
    <source>
        <dbReference type="EMBL" id="CAF1577923.1"/>
    </source>
</evidence>
<dbReference type="EMBL" id="CAJNOR010005852">
    <property type="protein sequence ID" value="CAF1577923.1"/>
    <property type="molecule type" value="Genomic_DNA"/>
</dbReference>
<keyword evidence="5" id="KW-0297">G-protein coupled receptor</keyword>